<dbReference type="InterPro" id="IPR000551">
    <property type="entry name" value="MerR-type_HTH_dom"/>
</dbReference>
<keyword evidence="3" id="KW-0010">Activator</keyword>
<protein>
    <submittedName>
        <fullName evidence="7">DNA-binding transcriptional regulator, MerR family</fullName>
    </submittedName>
</protein>
<keyword evidence="5" id="KW-0175">Coiled coil</keyword>
<keyword evidence="2 7" id="KW-0238">DNA-binding</keyword>
<dbReference type="Proteomes" id="UP000199427">
    <property type="component" value="Unassembled WGS sequence"/>
</dbReference>
<dbReference type="AlphaFoldDB" id="A0A1H9L237"/>
<dbReference type="PANTHER" id="PTHR30204:SF90">
    <property type="entry name" value="HTH-TYPE TRANSCRIPTIONAL ACTIVATOR MTA"/>
    <property type="match status" value="1"/>
</dbReference>
<name>A0A1H9L237_9BACI</name>
<dbReference type="SMART" id="SM00422">
    <property type="entry name" value="HTH_MERR"/>
    <property type="match status" value="1"/>
</dbReference>
<feature type="domain" description="HTH merR-type" evidence="6">
    <location>
        <begin position="1"/>
        <end position="70"/>
    </location>
</feature>
<dbReference type="GO" id="GO:0003700">
    <property type="term" value="F:DNA-binding transcription factor activity"/>
    <property type="evidence" value="ECO:0007669"/>
    <property type="project" value="InterPro"/>
</dbReference>
<keyword evidence="4" id="KW-0804">Transcription</keyword>
<accession>A0A1H9L237</accession>
<dbReference type="EMBL" id="FOES01000043">
    <property type="protein sequence ID" value="SER05460.1"/>
    <property type="molecule type" value="Genomic_DNA"/>
</dbReference>
<dbReference type="InterPro" id="IPR047057">
    <property type="entry name" value="MerR_fam"/>
</dbReference>
<dbReference type="SUPFAM" id="SSF46955">
    <property type="entry name" value="Putative DNA-binding domain"/>
    <property type="match status" value="1"/>
</dbReference>
<evidence type="ECO:0000256" key="5">
    <source>
        <dbReference type="SAM" id="Coils"/>
    </source>
</evidence>
<organism evidence="7 8">
    <name type="scientific">Piscibacillus halophilus</name>
    <dbReference type="NCBI Taxonomy" id="571933"/>
    <lineage>
        <taxon>Bacteria</taxon>
        <taxon>Bacillati</taxon>
        <taxon>Bacillota</taxon>
        <taxon>Bacilli</taxon>
        <taxon>Bacillales</taxon>
        <taxon>Bacillaceae</taxon>
        <taxon>Piscibacillus</taxon>
    </lineage>
</organism>
<keyword evidence="8" id="KW-1185">Reference proteome</keyword>
<reference evidence="7 8" key="1">
    <citation type="submission" date="2016-10" db="EMBL/GenBank/DDBJ databases">
        <authorList>
            <person name="de Groot N.N."/>
        </authorList>
    </citation>
    <scope>NUCLEOTIDE SEQUENCE [LARGE SCALE GENOMIC DNA]</scope>
    <source>
        <strain evidence="7 8">DSM 21633</strain>
    </source>
</reference>
<dbReference type="InterPro" id="IPR036244">
    <property type="entry name" value="TipA-like_antibiotic-bd"/>
</dbReference>
<dbReference type="SUPFAM" id="SSF89082">
    <property type="entry name" value="Antibiotic binding domain of TipA-like multidrug resistance regulators"/>
    <property type="match status" value="1"/>
</dbReference>
<dbReference type="Pfam" id="PF07739">
    <property type="entry name" value="TipAS"/>
    <property type="match status" value="1"/>
</dbReference>
<evidence type="ECO:0000259" key="6">
    <source>
        <dbReference type="PROSITE" id="PS50937"/>
    </source>
</evidence>
<dbReference type="GO" id="GO:0003677">
    <property type="term" value="F:DNA binding"/>
    <property type="evidence" value="ECO:0007669"/>
    <property type="project" value="UniProtKB-KW"/>
</dbReference>
<evidence type="ECO:0000256" key="3">
    <source>
        <dbReference type="ARBA" id="ARBA00023159"/>
    </source>
</evidence>
<dbReference type="InterPro" id="IPR012925">
    <property type="entry name" value="TipAS_dom"/>
</dbReference>
<evidence type="ECO:0000313" key="7">
    <source>
        <dbReference type="EMBL" id="SER05460.1"/>
    </source>
</evidence>
<dbReference type="STRING" id="571933.SAMN05216362_14312"/>
<dbReference type="Gene3D" id="1.10.1660.10">
    <property type="match status" value="1"/>
</dbReference>
<proteinExistence type="predicted"/>
<dbReference type="RefSeq" id="WP_091775419.1">
    <property type="nucleotide sequence ID" value="NZ_CAESCL010000001.1"/>
</dbReference>
<dbReference type="Gene3D" id="1.10.490.50">
    <property type="entry name" value="Antibiotic binding domain of TipA-like multidrug resistance regulators"/>
    <property type="match status" value="1"/>
</dbReference>
<keyword evidence="1" id="KW-0805">Transcription regulation</keyword>
<sequence length="254" mass="30236">MYQVKEVSELSGVSVRTLHHYDNIGLLQPSKVADNGYRYYNDENLKQLQQILFFKELDFSLNQIKEIMDDPEFNQKETLMNQRHLLEKKKHRLEKLINTIDETIDSMEEGKNMSNKKMFESFNMDDIKAHQEKYAKETEEKYGHTDAYKQSKERTSKYNEQDWKTIQEKSHSIYTRLAGLMDRSPREHEVQSVIGEWHSLIHDNFYECPPEMFKGLGDLYISDERFTKNIDQYGEGLASFMRDAMHIYSEQMSK</sequence>
<dbReference type="PANTHER" id="PTHR30204">
    <property type="entry name" value="REDOX-CYCLING DRUG-SENSING TRANSCRIPTIONAL ACTIVATOR SOXR"/>
    <property type="match status" value="1"/>
</dbReference>
<dbReference type="PROSITE" id="PS50937">
    <property type="entry name" value="HTH_MERR_2"/>
    <property type="match status" value="1"/>
</dbReference>
<evidence type="ECO:0000256" key="1">
    <source>
        <dbReference type="ARBA" id="ARBA00023015"/>
    </source>
</evidence>
<evidence type="ECO:0000313" key="8">
    <source>
        <dbReference type="Proteomes" id="UP000199427"/>
    </source>
</evidence>
<dbReference type="OrthoDB" id="9814833at2"/>
<dbReference type="Pfam" id="PF13411">
    <property type="entry name" value="MerR_1"/>
    <property type="match status" value="1"/>
</dbReference>
<evidence type="ECO:0000256" key="4">
    <source>
        <dbReference type="ARBA" id="ARBA00023163"/>
    </source>
</evidence>
<dbReference type="CDD" id="cd01106">
    <property type="entry name" value="HTH_TipAL-Mta"/>
    <property type="match status" value="1"/>
</dbReference>
<feature type="coiled-coil region" evidence="5">
    <location>
        <begin position="76"/>
        <end position="106"/>
    </location>
</feature>
<gene>
    <name evidence="7" type="ORF">SAMN05216362_14312</name>
</gene>
<dbReference type="InterPro" id="IPR009061">
    <property type="entry name" value="DNA-bd_dom_put_sf"/>
</dbReference>
<evidence type="ECO:0000256" key="2">
    <source>
        <dbReference type="ARBA" id="ARBA00023125"/>
    </source>
</evidence>